<organism evidence="1 2">
    <name type="scientific">Formimonas warabiya</name>
    <dbReference type="NCBI Taxonomy" id="1761012"/>
    <lineage>
        <taxon>Bacteria</taxon>
        <taxon>Bacillati</taxon>
        <taxon>Bacillota</taxon>
        <taxon>Clostridia</taxon>
        <taxon>Eubacteriales</taxon>
        <taxon>Peptococcaceae</taxon>
        <taxon>Candidatus Formimonas</taxon>
    </lineage>
</organism>
<gene>
    <name evidence="1" type="ORF">DCMF_11850</name>
</gene>
<protein>
    <submittedName>
        <fullName evidence="1">Uncharacterized protein</fullName>
    </submittedName>
</protein>
<evidence type="ECO:0000313" key="1">
    <source>
        <dbReference type="EMBL" id="ATW25369.1"/>
    </source>
</evidence>
<proteinExistence type="predicted"/>
<keyword evidence="2" id="KW-1185">Reference proteome</keyword>
<accession>A0A3G1KSD2</accession>
<dbReference type="RefSeq" id="WP_148134626.1">
    <property type="nucleotide sequence ID" value="NZ_CP017634.1"/>
</dbReference>
<dbReference type="EMBL" id="CP017634">
    <property type="protein sequence ID" value="ATW25369.1"/>
    <property type="molecule type" value="Genomic_DNA"/>
</dbReference>
<name>A0A3G1KSD2_FORW1</name>
<dbReference type="KEGG" id="fwa:DCMF_11850"/>
<dbReference type="AlphaFoldDB" id="A0A3G1KSD2"/>
<dbReference type="Proteomes" id="UP000323521">
    <property type="component" value="Chromosome"/>
</dbReference>
<reference evidence="1 2" key="1">
    <citation type="submission" date="2016-10" db="EMBL/GenBank/DDBJ databases">
        <title>Complete Genome Sequence of Peptococcaceae strain DCMF.</title>
        <authorList>
            <person name="Edwards R.J."/>
            <person name="Holland S.I."/>
            <person name="Deshpande N.P."/>
            <person name="Wong Y.K."/>
            <person name="Ertan H."/>
            <person name="Manefield M."/>
            <person name="Russell T.L."/>
            <person name="Lee M.J."/>
        </authorList>
    </citation>
    <scope>NUCLEOTIDE SEQUENCE [LARGE SCALE GENOMIC DNA]</scope>
    <source>
        <strain evidence="1 2">DCMF</strain>
    </source>
</reference>
<evidence type="ECO:0000313" key="2">
    <source>
        <dbReference type="Proteomes" id="UP000323521"/>
    </source>
</evidence>
<sequence>MKFEEVELMQQFLVRQKNVGPKRAEALGKELSKKIGDRLGVPEEQRGEWQQFLPGLLQAYGEMGEKNRDD</sequence>